<accession>A0ABQ3DVY6</accession>
<organism evidence="1 2">
    <name type="scientific">Pseudovibrio japonicus</name>
    <dbReference type="NCBI Taxonomy" id="366534"/>
    <lineage>
        <taxon>Bacteria</taxon>
        <taxon>Pseudomonadati</taxon>
        <taxon>Pseudomonadota</taxon>
        <taxon>Alphaproteobacteria</taxon>
        <taxon>Hyphomicrobiales</taxon>
        <taxon>Stappiaceae</taxon>
        <taxon>Pseudovibrio</taxon>
    </lineage>
</organism>
<evidence type="ECO:0000313" key="1">
    <source>
        <dbReference type="EMBL" id="GHB16975.1"/>
    </source>
</evidence>
<keyword evidence="2" id="KW-1185">Reference proteome</keyword>
<dbReference type="EMBL" id="BMXE01000001">
    <property type="protein sequence ID" value="GHB16975.1"/>
    <property type="molecule type" value="Genomic_DNA"/>
</dbReference>
<evidence type="ECO:0000313" key="2">
    <source>
        <dbReference type="Proteomes" id="UP000637980"/>
    </source>
</evidence>
<protein>
    <submittedName>
        <fullName evidence="1">Uncharacterized protein</fullName>
    </submittedName>
</protein>
<sequence>MAEGVPVFVYDHFGGPGWLSKQNLERAEYFNFNGKCTRNKRSARRLWAQVLDGYSNSLSELEHFQNHAMIQYEISSQIRQKIPNSGYLKAHQLISDDEQGSKIAKHLDYLSRNTRCNKVKTRPFLSKLRKEMKKIKRSVVGFEQ</sequence>
<comment type="caution">
    <text evidence="1">The sequence shown here is derived from an EMBL/GenBank/DDBJ whole genome shotgun (WGS) entry which is preliminary data.</text>
</comment>
<gene>
    <name evidence="1" type="ORF">GCM10007094_00460</name>
</gene>
<dbReference type="Proteomes" id="UP000637980">
    <property type="component" value="Unassembled WGS sequence"/>
</dbReference>
<name>A0ABQ3DVY6_9HYPH</name>
<proteinExistence type="predicted"/>
<reference evidence="2" key="1">
    <citation type="journal article" date="2019" name="Int. J. Syst. Evol. Microbiol.">
        <title>The Global Catalogue of Microorganisms (GCM) 10K type strain sequencing project: providing services to taxonomists for standard genome sequencing and annotation.</title>
        <authorList>
            <consortium name="The Broad Institute Genomics Platform"/>
            <consortium name="The Broad Institute Genome Sequencing Center for Infectious Disease"/>
            <person name="Wu L."/>
            <person name="Ma J."/>
        </authorList>
    </citation>
    <scope>NUCLEOTIDE SEQUENCE [LARGE SCALE GENOMIC DNA]</scope>
    <source>
        <strain evidence="2">KCTC 12861</strain>
    </source>
</reference>